<evidence type="ECO:0000259" key="7">
    <source>
        <dbReference type="Pfam" id="PF02601"/>
    </source>
</evidence>
<dbReference type="OrthoDB" id="9802795at2"/>
<keyword evidence="4 5" id="KW-0269">Exonuclease</keyword>
<keyword evidence="1 5" id="KW-0963">Cytoplasm</keyword>
<dbReference type="InterPro" id="IPR003753">
    <property type="entry name" value="Exonuc_VII_L"/>
</dbReference>
<evidence type="ECO:0000256" key="3">
    <source>
        <dbReference type="ARBA" id="ARBA00022801"/>
    </source>
</evidence>
<evidence type="ECO:0000313" key="9">
    <source>
        <dbReference type="EMBL" id="PXW85053.1"/>
    </source>
</evidence>
<dbReference type="NCBIfam" id="TIGR00237">
    <property type="entry name" value="xseA"/>
    <property type="match status" value="1"/>
</dbReference>
<dbReference type="EMBL" id="QJJQ01000012">
    <property type="protein sequence ID" value="PXW85053.1"/>
    <property type="molecule type" value="Genomic_DNA"/>
</dbReference>
<evidence type="ECO:0000256" key="1">
    <source>
        <dbReference type="ARBA" id="ARBA00022490"/>
    </source>
</evidence>
<dbReference type="CDD" id="cd04489">
    <property type="entry name" value="ExoVII_LU_OBF"/>
    <property type="match status" value="1"/>
</dbReference>
<dbReference type="GO" id="GO:0006308">
    <property type="term" value="P:DNA catabolic process"/>
    <property type="evidence" value="ECO:0007669"/>
    <property type="project" value="UniProtKB-UniRule"/>
</dbReference>
<evidence type="ECO:0000256" key="5">
    <source>
        <dbReference type="HAMAP-Rule" id="MF_00378"/>
    </source>
</evidence>
<feature type="domain" description="Exonuclease VII large subunit C-terminal" evidence="7">
    <location>
        <begin position="124"/>
        <end position="438"/>
    </location>
</feature>
<dbReference type="GO" id="GO:0008855">
    <property type="term" value="F:exodeoxyribonuclease VII activity"/>
    <property type="evidence" value="ECO:0007669"/>
    <property type="project" value="UniProtKB-UniRule"/>
</dbReference>
<sequence length="452" mass="52077">MNERYLTVTALTRYIKKKLEMDRHLQEVWLKGEISNFTHHSRGHMYLTIKDNQTRIQAVMFAGNNRRLKFRPENGMNVLIKGEISVFESYGQYQLYIREMQPDGIGALYLAYEQLKERLSKDGYFDDKHKRQIPKFPSHIAVITSPTGAAVRDIITTIKRRFPVVQLTIIPVFVQGEEAAKSIQHAIIHANQMKGFDTIIVGRGGGSIEDLWSFNDEGVAKAIFHSKIPVISAIGHETDVTISDFVADLRAPTPTGAAELAVPSLEDLREHMNHLKARLLKLTQLTTMKKAESLQAIRQSYAFHLPKHLINEKEQYIDRLTEKLVTSYHSLQKTKRTTLEQIEQRLIFEQPQKKWQEAKQRVDNAKEALTKSSITKVQQKQHDIQSFIDKLTLLNPLHIMKRGFALPYTEKGTLIKTTEQLKINDQLRVHLLDGSFYCKVKKIRRDQDDKGK</sequence>
<comment type="caution">
    <text evidence="9">The sequence shown here is derived from an EMBL/GenBank/DDBJ whole genome shotgun (WGS) entry which is preliminary data.</text>
</comment>
<dbReference type="PANTHER" id="PTHR30008">
    <property type="entry name" value="EXODEOXYRIBONUCLEASE 7 LARGE SUBUNIT"/>
    <property type="match status" value="1"/>
</dbReference>
<organism evidence="9 10">
    <name type="scientific">Pseudogracilibacillus auburnensis</name>
    <dbReference type="NCBI Taxonomy" id="1494959"/>
    <lineage>
        <taxon>Bacteria</taxon>
        <taxon>Bacillati</taxon>
        <taxon>Bacillota</taxon>
        <taxon>Bacilli</taxon>
        <taxon>Bacillales</taxon>
        <taxon>Bacillaceae</taxon>
        <taxon>Pseudogracilibacillus</taxon>
    </lineage>
</organism>
<feature type="domain" description="OB-fold nucleic acid binding" evidence="8">
    <location>
        <begin position="6"/>
        <end position="101"/>
    </location>
</feature>
<dbReference type="PANTHER" id="PTHR30008:SF0">
    <property type="entry name" value="EXODEOXYRIBONUCLEASE 7 LARGE SUBUNIT"/>
    <property type="match status" value="1"/>
</dbReference>
<evidence type="ECO:0000256" key="6">
    <source>
        <dbReference type="RuleBase" id="RU004355"/>
    </source>
</evidence>
<evidence type="ECO:0000256" key="4">
    <source>
        <dbReference type="ARBA" id="ARBA00022839"/>
    </source>
</evidence>
<comment type="subunit">
    <text evidence="5">Heterooligomer composed of large and small subunits.</text>
</comment>
<dbReference type="Pfam" id="PF13742">
    <property type="entry name" value="tRNA_anti_2"/>
    <property type="match status" value="1"/>
</dbReference>
<comment type="function">
    <text evidence="5">Bidirectionally degrades single-stranded DNA into large acid-insoluble oligonucleotides, which are then degraded further into small acid-soluble oligonucleotides.</text>
</comment>
<evidence type="ECO:0000256" key="2">
    <source>
        <dbReference type="ARBA" id="ARBA00022722"/>
    </source>
</evidence>
<comment type="similarity">
    <text evidence="5 6">Belongs to the XseA family.</text>
</comment>
<dbReference type="InterPro" id="IPR020579">
    <property type="entry name" value="Exonuc_VII_lsu_C"/>
</dbReference>
<dbReference type="GO" id="GO:0005737">
    <property type="term" value="C:cytoplasm"/>
    <property type="evidence" value="ECO:0007669"/>
    <property type="project" value="UniProtKB-SubCell"/>
</dbReference>
<comment type="catalytic activity">
    <reaction evidence="5 6">
        <text>Exonucleolytic cleavage in either 5'- to 3'- or 3'- to 5'-direction to yield nucleoside 5'-phosphates.</text>
        <dbReference type="EC" id="3.1.11.6"/>
    </reaction>
</comment>
<keyword evidence="3 5" id="KW-0378">Hydrolase</keyword>
<gene>
    <name evidence="5" type="primary">xseA</name>
    <name evidence="9" type="ORF">DFR56_11230</name>
</gene>
<dbReference type="Pfam" id="PF02601">
    <property type="entry name" value="Exonuc_VII_L"/>
    <property type="match status" value="1"/>
</dbReference>
<dbReference type="RefSeq" id="WP_110396323.1">
    <property type="nucleotide sequence ID" value="NZ_JBHUHB010000001.1"/>
</dbReference>
<keyword evidence="2 5" id="KW-0540">Nuclease</keyword>
<name>A0A2V3VT41_9BACI</name>
<protein>
    <recommendedName>
        <fullName evidence="5">Exodeoxyribonuclease 7 large subunit</fullName>
        <ecNumber evidence="5">3.1.11.6</ecNumber>
    </recommendedName>
    <alternativeName>
        <fullName evidence="5">Exodeoxyribonuclease VII large subunit</fullName>
        <shortName evidence="5">Exonuclease VII large subunit</shortName>
    </alternativeName>
</protein>
<evidence type="ECO:0000313" key="10">
    <source>
        <dbReference type="Proteomes" id="UP000247978"/>
    </source>
</evidence>
<dbReference type="GO" id="GO:0003676">
    <property type="term" value="F:nucleic acid binding"/>
    <property type="evidence" value="ECO:0007669"/>
    <property type="project" value="InterPro"/>
</dbReference>
<dbReference type="GO" id="GO:0009318">
    <property type="term" value="C:exodeoxyribonuclease VII complex"/>
    <property type="evidence" value="ECO:0007669"/>
    <property type="project" value="UniProtKB-UniRule"/>
</dbReference>
<accession>A0A2V3VT41</accession>
<comment type="subcellular location">
    <subcellularLocation>
        <location evidence="5 6">Cytoplasm</location>
    </subcellularLocation>
</comment>
<dbReference type="InterPro" id="IPR025824">
    <property type="entry name" value="OB-fold_nuc-bd_dom"/>
</dbReference>
<dbReference type="EC" id="3.1.11.6" evidence="5"/>
<reference evidence="9 10" key="1">
    <citation type="submission" date="2018-05" db="EMBL/GenBank/DDBJ databases">
        <title>Genomic Encyclopedia of Type Strains, Phase IV (KMG-IV): sequencing the most valuable type-strain genomes for metagenomic binning, comparative biology and taxonomic classification.</title>
        <authorList>
            <person name="Goeker M."/>
        </authorList>
    </citation>
    <scope>NUCLEOTIDE SEQUENCE [LARGE SCALE GENOMIC DNA]</scope>
    <source>
        <strain evidence="9 10">DSM 28556</strain>
    </source>
</reference>
<keyword evidence="10" id="KW-1185">Reference proteome</keyword>
<dbReference type="Proteomes" id="UP000247978">
    <property type="component" value="Unassembled WGS sequence"/>
</dbReference>
<dbReference type="AlphaFoldDB" id="A0A2V3VT41"/>
<evidence type="ECO:0000259" key="8">
    <source>
        <dbReference type="Pfam" id="PF13742"/>
    </source>
</evidence>
<dbReference type="HAMAP" id="MF_00378">
    <property type="entry name" value="Exonuc_7_L"/>
    <property type="match status" value="1"/>
</dbReference>
<proteinExistence type="inferred from homology"/>